<feature type="region of interest" description="Disordered" evidence="1">
    <location>
        <begin position="247"/>
        <end position="267"/>
    </location>
</feature>
<evidence type="ECO:0000256" key="1">
    <source>
        <dbReference type="SAM" id="MobiDB-lite"/>
    </source>
</evidence>
<evidence type="ECO:0008006" key="3">
    <source>
        <dbReference type="Google" id="ProtNLM"/>
    </source>
</evidence>
<sequence length="267" mass="30278">MTSDSAVTDISKWSAEDVSQWISKVFSEETGKCFLEQEIDGETLPMLVNCACLEQFNACGLHTIKKQMKLRKHYSTLCTPETVSCDGTGGTVSASPSATSCDSKKLTLSQMKVLSPEDKRLYLMKRNKVAAAARDTWPGNNIRCFRNNKKEKETLDDLVKSLIKECSLPIFGEKAIRQHILDTLTERRRNVKKGYNYEQPPAKKKLKLQFDLENSTDMDKSATKDKEEICVGKMKKCDEEIALKDEDEKEVKKRKKCTEESAPKDDE</sequence>
<dbReference type="eggNOG" id="ENOG502SE5C">
    <property type="taxonomic scope" value="Eukaryota"/>
</dbReference>
<name>A0A1X7U102_AMPQE</name>
<dbReference type="Gene3D" id="1.10.150.50">
    <property type="entry name" value="Transcription Factor, Ets-1"/>
    <property type="match status" value="1"/>
</dbReference>
<protein>
    <recommendedName>
        <fullName evidence="3">SAM domain-containing protein</fullName>
    </recommendedName>
</protein>
<proteinExistence type="predicted"/>
<accession>A0A1X7U102</accession>
<dbReference type="AlphaFoldDB" id="A0A1X7U102"/>
<evidence type="ECO:0000313" key="2">
    <source>
        <dbReference type="EnsemblMetazoa" id="Aqu2.1.21045_001"/>
    </source>
</evidence>
<dbReference type="SUPFAM" id="SSF47769">
    <property type="entry name" value="SAM/Pointed domain"/>
    <property type="match status" value="1"/>
</dbReference>
<dbReference type="InterPro" id="IPR013761">
    <property type="entry name" value="SAM/pointed_sf"/>
</dbReference>
<dbReference type="OrthoDB" id="5988409at2759"/>
<reference evidence="2" key="1">
    <citation type="submission" date="2017-05" db="UniProtKB">
        <authorList>
            <consortium name="EnsemblMetazoa"/>
        </authorList>
    </citation>
    <scope>IDENTIFICATION</scope>
</reference>
<organism evidence="2">
    <name type="scientific">Amphimedon queenslandica</name>
    <name type="common">Sponge</name>
    <dbReference type="NCBI Taxonomy" id="400682"/>
    <lineage>
        <taxon>Eukaryota</taxon>
        <taxon>Metazoa</taxon>
        <taxon>Porifera</taxon>
        <taxon>Demospongiae</taxon>
        <taxon>Heteroscleromorpha</taxon>
        <taxon>Haplosclerida</taxon>
        <taxon>Niphatidae</taxon>
        <taxon>Amphimedon</taxon>
    </lineage>
</organism>
<dbReference type="InParanoid" id="A0A1X7U102"/>
<dbReference type="EnsemblMetazoa" id="Aqu2.1.21045_001">
    <property type="protein sequence ID" value="Aqu2.1.21045_001"/>
    <property type="gene ID" value="Aqu2.1.21045"/>
</dbReference>